<feature type="region of interest" description="Disordered" evidence="8">
    <location>
        <begin position="151"/>
        <end position="177"/>
    </location>
</feature>
<dbReference type="Gene3D" id="4.10.240.10">
    <property type="entry name" value="Zn(2)-C6 fungal-type DNA-binding domain"/>
    <property type="match status" value="1"/>
</dbReference>
<name>A0A1Q5SUU2_9EURO</name>
<evidence type="ECO:0000313" key="10">
    <source>
        <dbReference type="EMBL" id="OKO91666.1"/>
    </source>
</evidence>
<keyword evidence="3" id="KW-0862">Zinc</keyword>
<gene>
    <name evidence="10" type="ORF">PENSUB_13073</name>
</gene>
<keyword evidence="4" id="KW-0805">Transcription regulation</keyword>
<evidence type="ECO:0000313" key="11">
    <source>
        <dbReference type="Proteomes" id="UP000186955"/>
    </source>
</evidence>
<dbReference type="PANTHER" id="PTHR47540">
    <property type="entry name" value="THIAMINE REPRESSIBLE GENES REGULATORY PROTEIN THI5"/>
    <property type="match status" value="1"/>
</dbReference>
<evidence type="ECO:0000256" key="3">
    <source>
        <dbReference type="ARBA" id="ARBA00022833"/>
    </source>
</evidence>
<dbReference type="GO" id="GO:0008270">
    <property type="term" value="F:zinc ion binding"/>
    <property type="evidence" value="ECO:0007669"/>
    <property type="project" value="InterPro"/>
</dbReference>
<dbReference type="AlphaFoldDB" id="A0A1Q5SUU2"/>
<dbReference type="GO" id="GO:0000981">
    <property type="term" value="F:DNA-binding transcription factor activity, RNA polymerase II-specific"/>
    <property type="evidence" value="ECO:0007669"/>
    <property type="project" value="InterPro"/>
</dbReference>
<keyword evidence="5" id="KW-0238">DNA-binding</keyword>
<evidence type="ECO:0000256" key="4">
    <source>
        <dbReference type="ARBA" id="ARBA00023015"/>
    </source>
</evidence>
<dbReference type="PANTHER" id="PTHR47540:SF1">
    <property type="entry name" value="ACTIVATOR OF STRESS GENES 1-RELATED"/>
    <property type="match status" value="1"/>
</dbReference>
<evidence type="ECO:0000256" key="6">
    <source>
        <dbReference type="ARBA" id="ARBA00023163"/>
    </source>
</evidence>
<keyword evidence="6" id="KW-0804">Transcription</keyword>
<dbReference type="InterPro" id="IPR036864">
    <property type="entry name" value="Zn2-C6_fun-type_DNA-bd_sf"/>
</dbReference>
<evidence type="ECO:0000256" key="2">
    <source>
        <dbReference type="ARBA" id="ARBA00022723"/>
    </source>
</evidence>
<dbReference type="InterPro" id="IPR051711">
    <property type="entry name" value="Stress_Response_Reg"/>
</dbReference>
<dbReference type="EMBL" id="MNBE01000746">
    <property type="protein sequence ID" value="OKO91666.1"/>
    <property type="molecule type" value="Genomic_DNA"/>
</dbReference>
<evidence type="ECO:0000256" key="1">
    <source>
        <dbReference type="ARBA" id="ARBA00004123"/>
    </source>
</evidence>
<dbReference type="SMART" id="SM00066">
    <property type="entry name" value="GAL4"/>
    <property type="match status" value="1"/>
</dbReference>
<proteinExistence type="predicted"/>
<dbReference type="InterPro" id="IPR007219">
    <property type="entry name" value="XnlR_reg_dom"/>
</dbReference>
<keyword evidence="7" id="KW-0539">Nucleus</keyword>
<evidence type="ECO:0000256" key="7">
    <source>
        <dbReference type="ARBA" id="ARBA00023242"/>
    </source>
</evidence>
<dbReference type="SMART" id="SM00906">
    <property type="entry name" value="Fungal_trans"/>
    <property type="match status" value="1"/>
</dbReference>
<feature type="compositionally biased region" description="Basic and acidic residues" evidence="8">
    <location>
        <begin position="1"/>
        <end position="11"/>
    </location>
</feature>
<dbReference type="GO" id="GO:0005634">
    <property type="term" value="C:nucleus"/>
    <property type="evidence" value="ECO:0007669"/>
    <property type="project" value="UniProtKB-SubCell"/>
</dbReference>
<keyword evidence="11" id="KW-1185">Reference proteome</keyword>
<dbReference type="PROSITE" id="PS50048">
    <property type="entry name" value="ZN2_CY6_FUNGAL_2"/>
    <property type="match status" value="1"/>
</dbReference>
<dbReference type="Pfam" id="PF00172">
    <property type="entry name" value="Zn_clus"/>
    <property type="match status" value="1"/>
</dbReference>
<feature type="region of interest" description="Disordered" evidence="8">
    <location>
        <begin position="1"/>
        <end position="28"/>
    </location>
</feature>
<dbReference type="CDD" id="cd00067">
    <property type="entry name" value="GAL4"/>
    <property type="match status" value="1"/>
</dbReference>
<reference evidence="10 11" key="1">
    <citation type="submission" date="2016-10" db="EMBL/GenBank/DDBJ databases">
        <title>Genome sequence of the ascomycete fungus Penicillium subrubescens.</title>
        <authorList>
            <person name="De Vries R.P."/>
            <person name="Peng M."/>
            <person name="Dilokpimol A."/>
            <person name="Hilden K."/>
            <person name="Makela M.R."/>
            <person name="Grigoriev I."/>
            <person name="Riley R."/>
            <person name="Granchi Z."/>
        </authorList>
    </citation>
    <scope>NUCLEOTIDE SEQUENCE [LARGE SCALE GENOMIC DNA]</scope>
    <source>
        <strain evidence="10 11">CBS 132785</strain>
    </source>
</reference>
<evidence type="ECO:0000256" key="8">
    <source>
        <dbReference type="SAM" id="MobiDB-lite"/>
    </source>
</evidence>
<protein>
    <submittedName>
        <fullName evidence="10">Activator of stress genes 1</fullName>
    </submittedName>
</protein>
<sequence length="754" mass="83984">MSKSSEQDLRNDPGATQERNTHQGAQEVFAPSAALDTSLLDSNSDKLVSPEAATAQKTHRARRACDECRGRKIRCDGGHPCLHCSALNLDCSYDQPDKRSTRLSRREVEDLASKLQRARNLLRALAPNLDLDDPHLDKTVLSKLQLPISHMKSPASTGAKPSESPHHTPHCPASPEQDSNLATVLEETGRLDLDDMGNWNYQSHGSSSAFVRRLGERFGNMSDLSIEDKTTNLRLRGTSDIFESPNRLMNPAFEDSSREFISLPPREVAIELATILALGYLFSCNERAHFGYTHAISEGAAMAAALQMGLHRSQPAEMDSVERETRKRLFWTIRTLETYIIAILGLPRTISDDDIDQEMPCEIDDEYITKEGIFPMPEGRISLITASNAHIRLACILGRVSTDVYPAKRMQREASQKTRAYVVNNAKVREVENDLRNWMTSLPTHLQPGPASSKDLTRAQHLLRLAFTHVQITLYKPFLHYISQSRVDDLTSNQCYAYAAACVDVGRNTIYNARQMEKQDILTGPYWFSIYTTFCATLALTFNVWENAEVENALGTIKDAEYGRHVLTRLAYQSTAAESLSETLGHATLKLIPQRKRPQSPSRPNLMGAQQQNIPVQNGHSATDAHYLRQRSIVRNDPLDVTPGDLNSNLDSTHWISSQTLNAPSPLTTRFLGPDSIEDVFGPAQLTPGNNWPESSYPRTDLQLNLGLGSPTFGMDLSDPTSPHTFSSLDQYVSMLNLDYDGATGTVLDQFPHI</sequence>
<organism evidence="10 11">
    <name type="scientific">Penicillium subrubescens</name>
    <dbReference type="NCBI Taxonomy" id="1316194"/>
    <lineage>
        <taxon>Eukaryota</taxon>
        <taxon>Fungi</taxon>
        <taxon>Dikarya</taxon>
        <taxon>Ascomycota</taxon>
        <taxon>Pezizomycotina</taxon>
        <taxon>Eurotiomycetes</taxon>
        <taxon>Eurotiomycetidae</taxon>
        <taxon>Eurotiales</taxon>
        <taxon>Aspergillaceae</taxon>
        <taxon>Penicillium</taxon>
    </lineage>
</organism>
<evidence type="ECO:0000259" key="9">
    <source>
        <dbReference type="PROSITE" id="PS50048"/>
    </source>
</evidence>
<feature type="domain" description="Zn(2)-C6 fungal-type" evidence="9">
    <location>
        <begin position="64"/>
        <end position="93"/>
    </location>
</feature>
<dbReference type="InterPro" id="IPR001138">
    <property type="entry name" value="Zn2Cys6_DnaBD"/>
</dbReference>
<evidence type="ECO:0000256" key="5">
    <source>
        <dbReference type="ARBA" id="ARBA00023125"/>
    </source>
</evidence>
<dbReference type="CDD" id="cd12148">
    <property type="entry name" value="fungal_TF_MHR"/>
    <property type="match status" value="1"/>
</dbReference>
<dbReference type="Pfam" id="PF04082">
    <property type="entry name" value="Fungal_trans"/>
    <property type="match status" value="1"/>
</dbReference>
<dbReference type="GO" id="GO:0043565">
    <property type="term" value="F:sequence-specific DNA binding"/>
    <property type="evidence" value="ECO:0007669"/>
    <property type="project" value="TreeGrafter"/>
</dbReference>
<dbReference type="SUPFAM" id="SSF57701">
    <property type="entry name" value="Zn2/Cys6 DNA-binding domain"/>
    <property type="match status" value="1"/>
</dbReference>
<dbReference type="GO" id="GO:0006351">
    <property type="term" value="P:DNA-templated transcription"/>
    <property type="evidence" value="ECO:0007669"/>
    <property type="project" value="InterPro"/>
</dbReference>
<comment type="subcellular location">
    <subcellularLocation>
        <location evidence="1">Nucleus</location>
    </subcellularLocation>
</comment>
<dbReference type="STRING" id="1316194.A0A1Q5SUU2"/>
<keyword evidence="2" id="KW-0479">Metal-binding</keyword>
<accession>A0A1Q5SUU2</accession>
<dbReference type="GO" id="GO:0045944">
    <property type="term" value="P:positive regulation of transcription by RNA polymerase II"/>
    <property type="evidence" value="ECO:0007669"/>
    <property type="project" value="TreeGrafter"/>
</dbReference>
<comment type="caution">
    <text evidence="10">The sequence shown here is derived from an EMBL/GenBank/DDBJ whole genome shotgun (WGS) entry which is preliminary data.</text>
</comment>
<dbReference type="PROSITE" id="PS00463">
    <property type="entry name" value="ZN2_CY6_FUNGAL_1"/>
    <property type="match status" value="1"/>
</dbReference>
<dbReference type="Proteomes" id="UP000186955">
    <property type="component" value="Unassembled WGS sequence"/>
</dbReference>